<proteinExistence type="predicted"/>
<feature type="compositionally biased region" description="Acidic residues" evidence="1">
    <location>
        <begin position="173"/>
        <end position="188"/>
    </location>
</feature>
<name>A0ABD3GA47_9MARC</name>
<sequence length="532" mass="60499">MICVGTSSGQFRWELQLRPPKTHPRRRGKNCGKQHQHELQYRGIYFSLEAPARPTPNSPHNSASLSPQRIETGGRSSFTSPLGFRSRTHRKKWEIIDLVALDTGAEARRGGTGSGKSPYDSRLRQNSSQKLTFALPVLRPQDPKQLQPARKASTTVRAERISRERRNRPSSDYVDDSDMEEDGDEGLPEDTNMWDSNAEGIRRGRSRIRSSVKADTPLRDRRSKKPPELDDADEVRRNPRSWSSGQDGQQQRRQQSQQSEFDDVEYRTGARVQEEWDYDAESDNGNRAARGRRKSRAENSRWWQPSEESSSDEYAEPAEASTSFENIFSWINVDLKDAFLFIRWGLPAAVLLVPWLMGNPVMLLLGLSFIPATNKLIFPVASQIFRSVMSGGSSPRPRKKRKPSTASSSQSRRKQNQRTSSYYERESTAASTSESYPGQQGDLLSSVASTLFGDGDDEYEPRKRKPPRLGDFSGNGGVSNRLGGWDELEEDRARSRSERWPMERKSSRSERKIERGSSESKWKTGEIIWFSM</sequence>
<evidence type="ECO:0000313" key="2">
    <source>
        <dbReference type="EMBL" id="KAL3676037.1"/>
    </source>
</evidence>
<dbReference type="EMBL" id="JBJQOH010000008">
    <property type="protein sequence ID" value="KAL3676037.1"/>
    <property type="molecule type" value="Genomic_DNA"/>
</dbReference>
<feature type="compositionally biased region" description="Basic and acidic residues" evidence="1">
    <location>
        <begin position="491"/>
        <end position="520"/>
    </location>
</feature>
<reference evidence="2 3" key="1">
    <citation type="submission" date="2024-09" db="EMBL/GenBank/DDBJ databases">
        <title>Chromosome-scale assembly of Riccia sorocarpa.</title>
        <authorList>
            <person name="Paukszto L."/>
        </authorList>
    </citation>
    <scope>NUCLEOTIDE SEQUENCE [LARGE SCALE GENOMIC DNA]</scope>
    <source>
        <strain evidence="2">LP-2024</strain>
        <tissue evidence="2">Aerial parts of the thallus</tissue>
    </source>
</reference>
<feature type="region of interest" description="Disordered" evidence="1">
    <location>
        <begin position="138"/>
        <end position="317"/>
    </location>
</feature>
<dbReference type="Proteomes" id="UP001633002">
    <property type="component" value="Unassembled WGS sequence"/>
</dbReference>
<feature type="compositionally biased region" description="Basic and acidic residues" evidence="1">
    <location>
        <begin position="264"/>
        <end position="274"/>
    </location>
</feature>
<feature type="region of interest" description="Disordered" evidence="1">
    <location>
        <begin position="389"/>
        <end position="440"/>
    </location>
</feature>
<feature type="compositionally biased region" description="Low complexity" evidence="1">
    <location>
        <begin position="240"/>
        <end position="259"/>
    </location>
</feature>
<feature type="region of interest" description="Disordered" evidence="1">
    <location>
        <begin position="454"/>
        <end position="520"/>
    </location>
</feature>
<comment type="caution">
    <text evidence="2">The sequence shown here is derived from an EMBL/GenBank/DDBJ whole genome shotgun (WGS) entry which is preliminary data.</text>
</comment>
<evidence type="ECO:0000256" key="1">
    <source>
        <dbReference type="SAM" id="MobiDB-lite"/>
    </source>
</evidence>
<feature type="compositionally biased region" description="Basic and acidic residues" evidence="1">
    <location>
        <begin position="216"/>
        <end position="228"/>
    </location>
</feature>
<feature type="region of interest" description="Disordered" evidence="1">
    <location>
        <begin position="106"/>
        <end position="125"/>
    </location>
</feature>
<accession>A0ABD3GA47</accession>
<keyword evidence="3" id="KW-1185">Reference proteome</keyword>
<gene>
    <name evidence="2" type="ORF">R1sor_025985</name>
</gene>
<evidence type="ECO:0000313" key="3">
    <source>
        <dbReference type="Proteomes" id="UP001633002"/>
    </source>
</evidence>
<feature type="compositionally biased region" description="Polar residues" evidence="1">
    <location>
        <begin position="58"/>
        <end position="80"/>
    </location>
</feature>
<protein>
    <submittedName>
        <fullName evidence="2">Uncharacterized protein</fullName>
    </submittedName>
</protein>
<feature type="region of interest" description="Disordered" evidence="1">
    <location>
        <begin position="50"/>
        <end position="84"/>
    </location>
</feature>
<dbReference type="AlphaFoldDB" id="A0ABD3GA47"/>
<organism evidence="2 3">
    <name type="scientific">Riccia sorocarpa</name>
    <dbReference type="NCBI Taxonomy" id="122646"/>
    <lineage>
        <taxon>Eukaryota</taxon>
        <taxon>Viridiplantae</taxon>
        <taxon>Streptophyta</taxon>
        <taxon>Embryophyta</taxon>
        <taxon>Marchantiophyta</taxon>
        <taxon>Marchantiopsida</taxon>
        <taxon>Marchantiidae</taxon>
        <taxon>Marchantiales</taxon>
        <taxon>Ricciaceae</taxon>
        <taxon>Riccia</taxon>
    </lineage>
</organism>
<feature type="compositionally biased region" description="Basic and acidic residues" evidence="1">
    <location>
        <begin position="157"/>
        <end position="169"/>
    </location>
</feature>